<dbReference type="InterPro" id="IPR003645">
    <property type="entry name" value="Fol_N"/>
</dbReference>
<dbReference type="SMART" id="SM00216">
    <property type="entry name" value="VWD"/>
    <property type="match status" value="6"/>
</dbReference>
<sequence length="2878" mass="312706">MYMGFFLSSPPAGFCSASPAGKEFVNVFLQNNDPTSDSRLELMITAYSASTLVTVQVYQSSFRKEFTLFSGQSRSVELPGNVEMRGNTYSSNACIVQADKEVSVLAVSCKSRACVTSLLYPVGYWGNRYYAITPQVPQQETYRQIGITNHKYENAIEIFLTSQVTFQGTLYSKGDVVKITLSEFQSVQLQGANSLSGTEIRTTDSVGVMCGFTCSPQNTVKCHYGFQQLIPAPSWGLSYVVPPLASRAGSDLVYVVAFQNTRINIQYNTAQQLKDVLGGTVAQFQVDPSSPMYITASQGIQVIYFCTGSTPGALPAVAPFMMGIADTGTYCFNYTFTAMPSFQNSAVMVAKGANGILIALDQKPLPPDVLWSPVKESDYSWAVMGIANPGDHNLRQQGGIFGLYIVGTASESSYGYPAVCTERTMNCPENSHYESCGSACPATCSDPKASFNCIFLCVESCQCNTGYLWSGSLCVPAQQCGCTYQGHYYLPNETFWADKSCTQQCTCDLYTSRVTCKQSSCKPSEECRLVDGVWGCYPSVNSFKTCSAEGDPHYITFDGCRYDFQGTCIYQLVALCSYNTNLTPFEVHVQNDNRESTVVSYSKMVRVKVYGITIEISKDSSGKVQVDGILINLPYSFSNGKVKIYKIGMNAVVRTDFGLRLTFDWSSRVTVTVSAAYSGSLCGLCGNYNGDPADDLIGKNGQTVLSPDAFGERWKTGDVPGCVDRCQGSCSECSDKEKLAYAGSGFCGRITDPRGPFRDCLGVVDPKRFFENCVYDVCIYKGLQSILCQSIASYVATCQEVGANIYPWRSKGFCDMPCPANSNYELCSTAFPRTCIESPVPLDAPCMEGCRCATGFVLSGVNCVPSSECGCLHNNVYYQPGESFFPESLCQQRCTCGSNGQIKCLPFTCAKGEKCSVENGVRKCIPVMVSGKCSASGDPHYRSFDGRAFDFQGTCTYTLAVSCPKRGAIGSVEPFSVRVQNEKWGSGTVAVTKLMELGIYGSNFTLTQGLSGKVKVDGIMWNIPAVLDRVSVTQHGLNVLIQTEAGVEVVYDLLYSVVVTVPQTYMGQMCGLCGNYNGNPGDDFQLADGSQTTDVQALGSSWKVFVPGADCDDGCGNDCPLCDRSGKSLFGAAGYCGMITAPTGPFSSCFPVVDPQGYFNDCVYDLCLSDGGTKQLCHSLQAYTAACQVKGVQIQPWRNDYFCPMACPANSQYKLCASTCAMSCAGITGKMTCMLTCAEGCECNAGYRLDGDRCVEANGCGCFEKGRYYKAGEVVWEQMCSRKCSCSPSTGLQCMEASCPKSLVCRVQDGIMGCFKPDDGPLPCDRIDCPPNTKCQVINLQPTCVADSTSCWVLGGPHYHTFDGMNFDFHGNCTYTLAQKCGNQINVPQFSVQVQNEHLGSRLLSSIKTVYVAVSGDTITVVRQELGIVRVNGVRRYLPFSLQLGKIKLYQSGALLVVEMDFGLSVMYNWNGYLVIKLARSFTERVCGMCGNNNGNSTDDFVTPSGSRVKNEMEFGWSWKVDNADRFCQADCNGPCPVCYPRMAQQYKMDGSCELLSQSSGPFAVCQALIDPRIYQQNCMYDLCVNNGNQTLLCQALEAYADACQRAGIKPQEWRAMAVCPIYCPDDGHYESCGSACPATCSDPEASSRCLLPCVETCQCNAGYLRSGSLCVPAQRCGCTYQGYYYLPNEKFWADERCTQQCTCDLYTSRVTCKQASCKPSEECRLVDGVWGCYPSVNSFKTCSAEGDPHYITFDGCRYDFQGTCIYQLVALCSYNPSLTPFEVHVQNDNRESTVVSYSKMVRVKVYGITIEISKDNSGKVQVDGILINLPYSFSNGKVKIYRIGMNAVVRTDFGLRLTFDWSSRVTVTVSAAYSGSLCGLCGNYNGDPADDMIGKSGQTVLSPDAFGERWKTGDVPGCVDRCQGSCPVCSDKEKLAYAGSGFCGRITDPRGPFRDCLGVVDPKRFFENCVYDVCIYKGLQSILCQSIASYVATCQEVGANIYPWRSKGFCDMPCPANSNYELCSTAFPRTCIESPVPLDAPCMEGCRCATGFVLSGVNCVPSSECGCLHNNVYYQPGESFFPESLCQQRCTCGSNGQIKCLPFTCAKGEKCSVENGVRKCIPVMVSGKCSASGDPHYRSFDGRAFDFQGTCAYTLAVSCPKSGAMGSVEPFSVRVQNEKWGRGTVAVTKLVELGIYGSNFTLTQGLSGKVKVDGIMWNIPAVLDRVSVTQHGLNVLIQTEAGVEVVYDLLYSVVVTVPQTYMGQMCGLCGNYNGNPGDDFQLADGSQTTDVQALGSSWKVSVPGADCDDGCGNDCPLCDRSGQSLFGAAGYCGMITAPTGPFSSCFPVVDPQGYFNDCVYDLCLSDGGTKQLCHSLQAYTAACQVKGVQIQPWRNDYFCPMACPANSQYKLCASTCAMSCAGITGKLTCMLTCAEGCECNAGYRLDGDRCVEANACGCFEKGRYYKAGEVVWEQMCSRKCSCVPSTGLQCMEASCPKRLVCGVQDGIMGCFKPDDGPLPCARIDCPPNTKCQVINLQPTCVADSTSCWVLGGPHYHTFDGMNFDFHGNCTYTLAQKCGNQINVPQFSVQVQNEHLGSRLLSSIKTVYVAVSGDTITVVRQELGIVRVNGVRRYLPFSLQLGKIKLYQSGALLVVEMDFGVSVMYNWNGYLVIKLARSFTERVCGMCGNNNGDSTDDFVTPSGSRVKNEMEFGWSWKVDNADRFCQADCNGPCPVCYPRVAQLYKRGGSCELLSQSSGPFAVCQALIDPSIYQQNCMYDLCVNNGNQTLLCQALEAYADACQRAGIKLQEWRAMAVCPMSCPENSMYVSCGSACPATFSDQDVSSKCRLPCVETCQCNAGFLRSGVECRRPKDANVLS</sequence>
<dbReference type="InterPro" id="IPR025615">
    <property type="entry name" value="TILa_dom"/>
</dbReference>
<feature type="domain" description="VWFD" evidence="4">
    <location>
        <begin position="1741"/>
        <end position="1920"/>
    </location>
</feature>
<name>A0ABR0YBW2_HUSHU</name>
<comment type="caution">
    <text evidence="5">The sequence shown here is derived from an EMBL/GenBank/DDBJ whole genome shotgun (WGS) entry which is preliminary data.</text>
</comment>
<dbReference type="InterPro" id="IPR050780">
    <property type="entry name" value="Mucin_vWF_Thrombospondin_sf"/>
</dbReference>
<evidence type="ECO:0000256" key="2">
    <source>
        <dbReference type="ARBA" id="ARBA00023157"/>
    </source>
</evidence>
<dbReference type="InterPro" id="IPR036084">
    <property type="entry name" value="Ser_inhib-like_sf"/>
</dbReference>
<evidence type="ECO:0000313" key="5">
    <source>
        <dbReference type="EMBL" id="KAK6470127.1"/>
    </source>
</evidence>
<dbReference type="CDD" id="cd19941">
    <property type="entry name" value="TIL"/>
    <property type="match status" value="7"/>
</dbReference>
<keyword evidence="2" id="KW-1015">Disulfide bond</keyword>
<dbReference type="InterPro" id="IPR001846">
    <property type="entry name" value="VWF_type-D"/>
</dbReference>
<feature type="domain" description="VWFD" evidence="4">
    <location>
        <begin position="544"/>
        <end position="723"/>
    </location>
</feature>
<dbReference type="InterPro" id="IPR001007">
    <property type="entry name" value="VWF_dom"/>
</dbReference>
<feature type="domain" description="VWFD" evidence="4">
    <location>
        <begin position="1349"/>
        <end position="1529"/>
    </location>
</feature>
<dbReference type="Proteomes" id="UP001369086">
    <property type="component" value="Unassembled WGS sequence"/>
</dbReference>
<keyword evidence="6" id="KW-1185">Reference proteome</keyword>
<dbReference type="EMBL" id="JAHFZB010000037">
    <property type="protein sequence ID" value="KAK6470127.1"/>
    <property type="molecule type" value="Genomic_DNA"/>
</dbReference>
<dbReference type="SUPFAM" id="SSF57567">
    <property type="entry name" value="Serine protease inhibitors"/>
    <property type="match status" value="7"/>
</dbReference>
<dbReference type="Gene3D" id="2.10.25.10">
    <property type="entry name" value="Laminin"/>
    <property type="match status" value="7"/>
</dbReference>
<accession>A0ABR0YBW2</accession>
<dbReference type="Pfam" id="PF12714">
    <property type="entry name" value="TILa"/>
    <property type="match status" value="6"/>
</dbReference>
<evidence type="ECO:0000313" key="6">
    <source>
        <dbReference type="Proteomes" id="UP001369086"/>
    </source>
</evidence>
<dbReference type="InterPro" id="IPR002919">
    <property type="entry name" value="TIL_dom"/>
</dbReference>
<organism evidence="5 6">
    <name type="scientific">Huso huso</name>
    <name type="common">Beluga</name>
    <name type="synonym">Acipenser huso</name>
    <dbReference type="NCBI Taxonomy" id="61971"/>
    <lineage>
        <taxon>Eukaryota</taxon>
        <taxon>Metazoa</taxon>
        <taxon>Chordata</taxon>
        <taxon>Craniata</taxon>
        <taxon>Vertebrata</taxon>
        <taxon>Euteleostomi</taxon>
        <taxon>Actinopterygii</taxon>
        <taxon>Chondrostei</taxon>
        <taxon>Acipenseriformes</taxon>
        <taxon>Acipenseridae</taxon>
        <taxon>Huso</taxon>
    </lineage>
</organism>
<dbReference type="Pfam" id="PF17517">
    <property type="entry name" value="IgGFc_binding"/>
    <property type="match status" value="1"/>
</dbReference>
<dbReference type="PROSITE" id="PS51233">
    <property type="entry name" value="VWFD"/>
    <property type="match status" value="6"/>
</dbReference>
<dbReference type="Pfam" id="PF01826">
    <property type="entry name" value="TIL"/>
    <property type="match status" value="7"/>
</dbReference>
<dbReference type="SMART" id="SM00215">
    <property type="entry name" value="VWC_out"/>
    <property type="match status" value="6"/>
</dbReference>
<dbReference type="SMART" id="SM00274">
    <property type="entry name" value="FOLN"/>
    <property type="match status" value="4"/>
</dbReference>
<dbReference type="Pfam" id="PF08742">
    <property type="entry name" value="C8"/>
    <property type="match status" value="6"/>
</dbReference>
<keyword evidence="1" id="KW-0677">Repeat</keyword>
<dbReference type="SMART" id="SM00832">
    <property type="entry name" value="C8"/>
    <property type="match status" value="6"/>
</dbReference>
<keyword evidence="3" id="KW-0325">Glycoprotein</keyword>
<evidence type="ECO:0000256" key="1">
    <source>
        <dbReference type="ARBA" id="ARBA00022737"/>
    </source>
</evidence>
<feature type="domain" description="VWFD" evidence="4">
    <location>
        <begin position="2128"/>
        <end position="2309"/>
    </location>
</feature>
<dbReference type="PANTHER" id="PTHR11339:SF244">
    <property type="entry name" value="IGGFC-BINDING PROTEIN"/>
    <property type="match status" value="1"/>
</dbReference>
<dbReference type="Pfam" id="PF00094">
    <property type="entry name" value="VWD"/>
    <property type="match status" value="6"/>
</dbReference>
<evidence type="ECO:0000256" key="3">
    <source>
        <dbReference type="ARBA" id="ARBA00023180"/>
    </source>
</evidence>
<gene>
    <name evidence="5" type="ORF">HHUSO_G31783</name>
</gene>
<dbReference type="InterPro" id="IPR014853">
    <property type="entry name" value="VWF/SSPO/ZAN-like_Cys-rich_dom"/>
</dbReference>
<protein>
    <submittedName>
        <fullName evidence="5">IgGFc-binding protein-like isoform X1</fullName>
    </submittedName>
</protein>
<feature type="domain" description="VWFD" evidence="4">
    <location>
        <begin position="931"/>
        <end position="1112"/>
    </location>
</feature>
<feature type="domain" description="VWFD" evidence="4">
    <location>
        <begin position="2546"/>
        <end position="2726"/>
    </location>
</feature>
<proteinExistence type="predicted"/>
<dbReference type="SMART" id="SM00214">
    <property type="entry name" value="VWC"/>
    <property type="match status" value="6"/>
</dbReference>
<dbReference type="InterPro" id="IPR035234">
    <property type="entry name" value="IgGFc-bd_N"/>
</dbReference>
<dbReference type="PANTHER" id="PTHR11339">
    <property type="entry name" value="EXTRACELLULAR MATRIX GLYCOPROTEIN RELATED"/>
    <property type="match status" value="1"/>
</dbReference>
<evidence type="ECO:0000259" key="4">
    <source>
        <dbReference type="PROSITE" id="PS51233"/>
    </source>
</evidence>
<reference evidence="5 6" key="1">
    <citation type="submission" date="2021-05" db="EMBL/GenBank/DDBJ databases">
        <authorList>
            <person name="Zahm M."/>
            <person name="Klopp C."/>
            <person name="Cabau C."/>
            <person name="Kuhl H."/>
            <person name="Suciu R."/>
            <person name="Ciorpac M."/>
            <person name="Holostenco D."/>
            <person name="Gessner J."/>
            <person name="Wuertz S."/>
            <person name="Hohne C."/>
            <person name="Stock M."/>
            <person name="Gislard M."/>
            <person name="Lluch J."/>
            <person name="Milhes M."/>
            <person name="Lampietro C."/>
            <person name="Lopez Roques C."/>
            <person name="Donnadieu C."/>
            <person name="Du K."/>
            <person name="Schartl M."/>
            <person name="Guiguen Y."/>
        </authorList>
    </citation>
    <scope>NUCLEOTIDE SEQUENCE [LARGE SCALE GENOMIC DNA]</scope>
    <source>
        <strain evidence="5">Hh-F2</strain>
        <tissue evidence="5">Blood</tissue>
    </source>
</reference>